<gene>
    <name evidence="2" type="ORF">ACJIZ3_017011</name>
</gene>
<dbReference type="EMBL" id="JBJXBP010000005">
    <property type="protein sequence ID" value="KAL3828209.1"/>
    <property type="molecule type" value="Genomic_DNA"/>
</dbReference>
<feature type="compositionally biased region" description="Polar residues" evidence="1">
    <location>
        <begin position="45"/>
        <end position="59"/>
    </location>
</feature>
<name>A0ABD3SUC8_9LAMI</name>
<protein>
    <submittedName>
        <fullName evidence="2">Uncharacterized protein</fullName>
    </submittedName>
</protein>
<reference evidence="2 3" key="1">
    <citation type="submission" date="2024-12" db="EMBL/GenBank/DDBJ databases">
        <title>The unique morphological basis and parallel evolutionary history of personate flowers in Penstemon.</title>
        <authorList>
            <person name="Depatie T.H."/>
            <person name="Wessinger C.A."/>
        </authorList>
    </citation>
    <scope>NUCLEOTIDE SEQUENCE [LARGE SCALE GENOMIC DNA]</scope>
    <source>
        <strain evidence="2">WTNN_2</strain>
        <tissue evidence="2">Leaf</tissue>
    </source>
</reference>
<comment type="caution">
    <text evidence="2">The sequence shown here is derived from an EMBL/GenBank/DDBJ whole genome shotgun (WGS) entry which is preliminary data.</text>
</comment>
<sequence>MTGSPRNINRMCPMFKVILEDDIIILKAANMVDLSLSSTLSKAEAQSRNSGSVANNKKQIGQRCGA</sequence>
<evidence type="ECO:0000313" key="3">
    <source>
        <dbReference type="Proteomes" id="UP001634393"/>
    </source>
</evidence>
<organism evidence="2 3">
    <name type="scientific">Penstemon smallii</name>
    <dbReference type="NCBI Taxonomy" id="265156"/>
    <lineage>
        <taxon>Eukaryota</taxon>
        <taxon>Viridiplantae</taxon>
        <taxon>Streptophyta</taxon>
        <taxon>Embryophyta</taxon>
        <taxon>Tracheophyta</taxon>
        <taxon>Spermatophyta</taxon>
        <taxon>Magnoliopsida</taxon>
        <taxon>eudicotyledons</taxon>
        <taxon>Gunneridae</taxon>
        <taxon>Pentapetalae</taxon>
        <taxon>asterids</taxon>
        <taxon>lamiids</taxon>
        <taxon>Lamiales</taxon>
        <taxon>Plantaginaceae</taxon>
        <taxon>Cheloneae</taxon>
        <taxon>Penstemon</taxon>
    </lineage>
</organism>
<accession>A0ABD3SUC8</accession>
<evidence type="ECO:0000256" key="1">
    <source>
        <dbReference type="SAM" id="MobiDB-lite"/>
    </source>
</evidence>
<keyword evidence="3" id="KW-1185">Reference proteome</keyword>
<dbReference type="Proteomes" id="UP001634393">
    <property type="component" value="Unassembled WGS sequence"/>
</dbReference>
<proteinExistence type="predicted"/>
<evidence type="ECO:0000313" key="2">
    <source>
        <dbReference type="EMBL" id="KAL3828209.1"/>
    </source>
</evidence>
<dbReference type="AlphaFoldDB" id="A0ABD3SUC8"/>
<feature type="region of interest" description="Disordered" evidence="1">
    <location>
        <begin position="45"/>
        <end position="66"/>
    </location>
</feature>